<dbReference type="Pfam" id="PF07687">
    <property type="entry name" value="M20_dimer"/>
    <property type="match status" value="1"/>
</dbReference>
<keyword evidence="12" id="KW-1185">Reference proteome</keyword>
<dbReference type="FunFam" id="3.30.70.360:FF:000009">
    <property type="entry name" value="aminoacylase-1 isoform X1"/>
    <property type="match status" value="1"/>
</dbReference>
<dbReference type="EMBL" id="SDMP01000020">
    <property type="protein sequence ID" value="RYQ84341.1"/>
    <property type="molecule type" value="Genomic_DNA"/>
</dbReference>
<comment type="caution">
    <text evidence="11">The sequence shown here is derived from an EMBL/GenBank/DDBJ whole genome shotgun (WGS) entry which is preliminary data.</text>
</comment>
<dbReference type="InterPro" id="IPR025724">
    <property type="entry name" value="GAG-pre-integrase_dom"/>
</dbReference>
<keyword evidence="7" id="KW-0862">Zinc</keyword>
<evidence type="ECO:0000256" key="2">
    <source>
        <dbReference type="ARBA" id="ARBA00006247"/>
    </source>
</evidence>
<dbReference type="InterPro" id="IPR001584">
    <property type="entry name" value="Integrase_cat-core"/>
</dbReference>
<dbReference type="SUPFAM" id="SSF53098">
    <property type="entry name" value="Ribonuclease H-like"/>
    <property type="match status" value="1"/>
</dbReference>
<keyword evidence="7" id="KW-0479">Metal-binding</keyword>
<feature type="binding site" evidence="7">
    <location>
        <position position="185"/>
    </location>
    <ligand>
        <name>Zn(2+)</name>
        <dbReference type="ChEBI" id="CHEBI:29105"/>
        <label>2</label>
    </ligand>
</feature>
<evidence type="ECO:0000256" key="8">
    <source>
        <dbReference type="SAM" id="MobiDB-lite"/>
    </source>
</evidence>
<dbReference type="GO" id="GO:0005737">
    <property type="term" value="C:cytoplasm"/>
    <property type="evidence" value="ECO:0007669"/>
    <property type="project" value="UniProtKB-SubCell"/>
</dbReference>
<feature type="signal peptide" evidence="9">
    <location>
        <begin position="1"/>
        <end position="31"/>
    </location>
</feature>
<dbReference type="InterPro" id="IPR012337">
    <property type="entry name" value="RNaseH-like_sf"/>
</dbReference>
<dbReference type="SUPFAM" id="SSF55031">
    <property type="entry name" value="Bacterial exopeptidase dimerisation domain"/>
    <property type="match status" value="1"/>
</dbReference>
<feature type="chain" id="PRO_5019022717" description="N-acyl-aliphatic-L-amino acid amidohydrolase" evidence="9">
    <location>
        <begin position="32"/>
        <end position="792"/>
    </location>
</feature>
<dbReference type="InterPro" id="IPR011650">
    <property type="entry name" value="Peptidase_M20_dimer"/>
</dbReference>
<feature type="binding site" evidence="7">
    <location>
        <position position="116"/>
    </location>
    <ligand>
        <name>Zn(2+)</name>
        <dbReference type="ChEBI" id="CHEBI:29105"/>
        <label>1</label>
    </ligand>
</feature>
<feature type="region of interest" description="Disordered" evidence="8">
    <location>
        <begin position="766"/>
        <end position="792"/>
    </location>
</feature>
<evidence type="ECO:0000256" key="9">
    <source>
        <dbReference type="SAM" id="SignalP"/>
    </source>
</evidence>
<dbReference type="InterPro" id="IPR057670">
    <property type="entry name" value="SH3_retrovirus"/>
</dbReference>
<evidence type="ECO:0000256" key="6">
    <source>
        <dbReference type="PIRSR" id="PIRSR610159-1"/>
    </source>
</evidence>
<dbReference type="GO" id="GO:0004046">
    <property type="term" value="F:aminoacylase activity"/>
    <property type="evidence" value="ECO:0007669"/>
    <property type="project" value="UniProtKB-EC"/>
</dbReference>
<dbReference type="GO" id="GO:0015074">
    <property type="term" value="P:DNA integration"/>
    <property type="evidence" value="ECO:0007669"/>
    <property type="project" value="InterPro"/>
</dbReference>
<dbReference type="STRING" id="3818.A0A444X3R1"/>
<organism evidence="11 12">
    <name type="scientific">Arachis hypogaea</name>
    <name type="common">Peanut</name>
    <dbReference type="NCBI Taxonomy" id="3818"/>
    <lineage>
        <taxon>Eukaryota</taxon>
        <taxon>Viridiplantae</taxon>
        <taxon>Streptophyta</taxon>
        <taxon>Embryophyta</taxon>
        <taxon>Tracheophyta</taxon>
        <taxon>Spermatophyta</taxon>
        <taxon>Magnoliopsida</taxon>
        <taxon>eudicotyledons</taxon>
        <taxon>Gunneridae</taxon>
        <taxon>Pentapetalae</taxon>
        <taxon>rosids</taxon>
        <taxon>fabids</taxon>
        <taxon>Fabales</taxon>
        <taxon>Fabaceae</taxon>
        <taxon>Papilionoideae</taxon>
        <taxon>50 kb inversion clade</taxon>
        <taxon>dalbergioids sensu lato</taxon>
        <taxon>Dalbergieae</taxon>
        <taxon>Pterocarpus clade</taxon>
        <taxon>Arachis</taxon>
    </lineage>
</organism>
<dbReference type="Pfam" id="PF25597">
    <property type="entry name" value="SH3_retrovirus"/>
    <property type="match status" value="1"/>
</dbReference>
<evidence type="ECO:0000259" key="10">
    <source>
        <dbReference type="PROSITE" id="PS50994"/>
    </source>
</evidence>
<dbReference type="InterPro" id="IPR002933">
    <property type="entry name" value="Peptidase_M20"/>
</dbReference>
<evidence type="ECO:0000256" key="3">
    <source>
        <dbReference type="ARBA" id="ARBA00011913"/>
    </source>
</evidence>
<proteinExistence type="inferred from homology"/>
<feature type="binding site" evidence="7">
    <location>
        <position position="150"/>
    </location>
    <ligand>
        <name>Zn(2+)</name>
        <dbReference type="ChEBI" id="CHEBI:29105"/>
        <label>1</label>
    </ligand>
</feature>
<dbReference type="Pfam" id="PF00665">
    <property type="entry name" value="rve"/>
    <property type="match status" value="1"/>
</dbReference>
<dbReference type="InterPro" id="IPR052083">
    <property type="entry name" value="Aminoacylase-1_M20A"/>
</dbReference>
<dbReference type="SUPFAM" id="SSF53187">
    <property type="entry name" value="Zn-dependent exopeptidases"/>
    <property type="match status" value="1"/>
</dbReference>
<comment type="cofactor">
    <cofactor evidence="7">
        <name>Zn(2+)</name>
        <dbReference type="ChEBI" id="CHEBI:29105"/>
    </cofactor>
    <text evidence="7">Binds 2 Zn(2+) ions per subunit.</text>
</comment>
<dbReference type="InterPro" id="IPR010159">
    <property type="entry name" value="N-acyl_aa_amidohydrolase"/>
</dbReference>
<sequence length="792" mass="90197">MASSISHSRQSHLSLIHFTLLLLLFTPFSLSTTITQEQEQKQDEADTSITRFQRYLRINTAHPNPSYSSAVSYLISQADSLALRYQTLYFSPNKPLLLLTWQGTDPSLPSILLNSHLDSVPAEPSKWQHPPFSAFRRSHDGAIFARGAQDDKCIAMQYLEAIRNLKARGFTPSRSVHVSLVPDEEIGGADGAAKFVESKEFAELKVGFALDEGQASPGDEYRVFYADRSPWGLKIKARGQPGHGAWMYDGSAMENLMKSVEVINRFRESQFDVVKTGKALNSEVVSVNPVYLKAGVQSESGFVMNVQPSEAEAGFDLRLTPTTDPDEMRRRIASEWAPVIRNMSYEDRTSGKMIGSAKMMDGLYHFEDISEDKIAQGFSGISFMPIKDQIILWHNRLGHPSFPYLKHLFPSLFKNIDSSLLKCESCICSKSHRVPYYSQPYHASKPFHLIHSDVWGPSKITTQFEKKWFVTFIDDHTRLCWIYLMHEKSEVSKIFQYFSTMVETQFDTKISILRSDNGTEYFNKNLGEFLQKKGIQHQSTCPNTPQQNGIAERKNKHLLEVARAIMFEGNVPKYLWGDAVLTAAYLINRMPTRVLNYCTPLDTFKKNFPACRLHSDLPLKVFGCTVFLHTPSYRSKLDPRTEKCIFIGYSPSQKGYKCFNPHTKKFHVSMDVTFLEHETFFQKNSLQGESLREENFLHEPLPTPILHIEDTTFTNQVNSETITKQDVKTNSEIVPELVGIQTGKEIPQEKELRCYVRKYPKKTRDQPIISVPTQSENPEDGSTVVLQELPVN</sequence>
<feature type="binding site" evidence="7">
    <location>
        <position position="150"/>
    </location>
    <ligand>
        <name>Zn(2+)</name>
        <dbReference type="ChEBI" id="CHEBI:29105"/>
        <label>2</label>
    </ligand>
</feature>
<dbReference type="Pfam" id="PF01546">
    <property type="entry name" value="Peptidase_M20"/>
    <property type="match status" value="1"/>
</dbReference>
<evidence type="ECO:0000313" key="12">
    <source>
        <dbReference type="Proteomes" id="UP000289738"/>
    </source>
</evidence>
<evidence type="ECO:0000313" key="11">
    <source>
        <dbReference type="EMBL" id="RYQ84341.1"/>
    </source>
</evidence>
<dbReference type="GO" id="GO:0046872">
    <property type="term" value="F:metal ion binding"/>
    <property type="evidence" value="ECO:0007669"/>
    <property type="project" value="UniProtKB-KW"/>
</dbReference>
<dbReference type="FunFam" id="3.40.630.10:FF:000019">
    <property type="entry name" value="Aminoacylase 1"/>
    <property type="match status" value="1"/>
</dbReference>
<dbReference type="PROSITE" id="PS00759">
    <property type="entry name" value="ARGE_DAPE_CPG2_2"/>
    <property type="match status" value="1"/>
</dbReference>
<evidence type="ECO:0000256" key="5">
    <source>
        <dbReference type="ARBA" id="ARBA00029656"/>
    </source>
</evidence>
<dbReference type="Proteomes" id="UP000289738">
    <property type="component" value="Chromosome B10"/>
</dbReference>
<dbReference type="EC" id="3.5.1.14" evidence="3"/>
<feature type="active site" evidence="6">
    <location>
        <position position="118"/>
    </location>
</feature>
<dbReference type="PANTHER" id="PTHR45892:SF3">
    <property type="entry name" value="PUTATIVE-RELATED"/>
    <property type="match status" value="1"/>
</dbReference>
<dbReference type="Pfam" id="PF13976">
    <property type="entry name" value="gag_pre-integrs"/>
    <property type="match status" value="1"/>
</dbReference>
<dbReference type="GO" id="GO:0003676">
    <property type="term" value="F:nucleic acid binding"/>
    <property type="evidence" value="ECO:0007669"/>
    <property type="project" value="InterPro"/>
</dbReference>
<keyword evidence="9" id="KW-0732">Signal</keyword>
<evidence type="ECO:0000256" key="7">
    <source>
        <dbReference type="PIRSR" id="PIRSR610159-2"/>
    </source>
</evidence>
<feature type="active site" description="Proton acceptor" evidence="6">
    <location>
        <position position="184"/>
    </location>
</feature>
<protein>
    <recommendedName>
        <fullName evidence="3">N-acyl-aliphatic-L-amino acid amidohydrolase</fullName>
        <ecNumber evidence="3">3.5.1.14</ecNumber>
    </recommendedName>
    <alternativeName>
        <fullName evidence="5">N-acyl-L-amino-acid amidohydrolase</fullName>
    </alternativeName>
</protein>
<accession>A0A444X3R1</accession>
<comment type="similarity">
    <text evidence="2">Belongs to the peptidase M20A family.</text>
</comment>
<dbReference type="Gene3D" id="3.40.630.10">
    <property type="entry name" value="Zn peptidases"/>
    <property type="match status" value="1"/>
</dbReference>
<name>A0A444X3R1_ARAHY</name>
<dbReference type="Gene3D" id="3.30.420.10">
    <property type="entry name" value="Ribonuclease H-like superfamily/Ribonuclease H"/>
    <property type="match status" value="1"/>
</dbReference>
<feature type="binding site" evidence="7">
    <location>
        <position position="212"/>
    </location>
    <ligand>
        <name>Zn(2+)</name>
        <dbReference type="ChEBI" id="CHEBI:29105"/>
        <label>1</label>
    </ligand>
</feature>
<evidence type="ECO:0000256" key="1">
    <source>
        <dbReference type="ARBA" id="ARBA00004496"/>
    </source>
</evidence>
<dbReference type="GO" id="GO:0006520">
    <property type="term" value="P:amino acid metabolic process"/>
    <property type="evidence" value="ECO:0007669"/>
    <property type="project" value="InterPro"/>
</dbReference>
<dbReference type="AlphaFoldDB" id="A0A444X3R1"/>
<comment type="subcellular location">
    <subcellularLocation>
        <location evidence="1">Cytoplasm</location>
    </subcellularLocation>
</comment>
<evidence type="ECO:0000256" key="4">
    <source>
        <dbReference type="ARBA" id="ARBA00022801"/>
    </source>
</evidence>
<dbReference type="PANTHER" id="PTHR45892">
    <property type="entry name" value="AMINOACYLASE-1"/>
    <property type="match status" value="1"/>
</dbReference>
<dbReference type="InterPro" id="IPR036264">
    <property type="entry name" value="Bact_exopeptidase_dim_dom"/>
</dbReference>
<dbReference type="Gene3D" id="3.30.70.360">
    <property type="match status" value="1"/>
</dbReference>
<keyword evidence="4" id="KW-0378">Hydrolase</keyword>
<dbReference type="NCBIfam" id="TIGR01880">
    <property type="entry name" value="Ac-peptdase-euk"/>
    <property type="match status" value="1"/>
</dbReference>
<reference evidence="11 12" key="1">
    <citation type="submission" date="2019-01" db="EMBL/GenBank/DDBJ databases">
        <title>Sequencing of cultivated peanut Arachis hypogaea provides insights into genome evolution and oil improvement.</title>
        <authorList>
            <person name="Chen X."/>
        </authorList>
    </citation>
    <scope>NUCLEOTIDE SEQUENCE [LARGE SCALE GENOMIC DNA]</scope>
    <source>
        <strain evidence="12">cv. Fuhuasheng</strain>
        <tissue evidence="11">Leaves</tissue>
    </source>
</reference>
<dbReference type="PROSITE" id="PS50994">
    <property type="entry name" value="INTEGRASE"/>
    <property type="match status" value="1"/>
</dbReference>
<feature type="domain" description="Integrase catalytic" evidence="10">
    <location>
        <begin position="442"/>
        <end position="608"/>
    </location>
</feature>
<dbReference type="InterPro" id="IPR036397">
    <property type="entry name" value="RNaseH_sf"/>
</dbReference>
<dbReference type="InterPro" id="IPR001261">
    <property type="entry name" value="ArgE/DapE_CS"/>
</dbReference>
<gene>
    <name evidence="11" type="ORF">Ahy_B10g103540</name>
</gene>